<dbReference type="CDD" id="cd13314">
    <property type="entry name" value="PH_Rpn13"/>
    <property type="match status" value="1"/>
</dbReference>
<evidence type="ECO:0000259" key="10">
    <source>
        <dbReference type="PROSITE" id="PS51916"/>
    </source>
</evidence>
<dbReference type="GO" id="GO:0061133">
    <property type="term" value="F:endopeptidase activator activity"/>
    <property type="evidence" value="ECO:0007669"/>
    <property type="project" value="TreeGrafter"/>
</dbReference>
<comment type="similarity">
    <text evidence="3">Belongs to the ADRM1 family.</text>
</comment>
<reference evidence="12" key="1">
    <citation type="submission" date="2015-11" db="EMBL/GenBank/DDBJ databases">
        <title>De novo transcriptome assembly of four potential Pierce s Disease insect vectors from Arizona vineyards.</title>
        <authorList>
            <person name="Tassone E.E."/>
        </authorList>
    </citation>
    <scope>NUCLEOTIDE SEQUENCE</scope>
</reference>
<dbReference type="InterPro" id="IPR044867">
    <property type="entry name" value="DEUBAD_dom"/>
</dbReference>
<evidence type="ECO:0000313" key="12">
    <source>
        <dbReference type="EMBL" id="JAS42188.1"/>
    </source>
</evidence>
<name>A0A1B6EWA0_9HEMI</name>
<dbReference type="InterPro" id="IPR006773">
    <property type="entry name" value="Rpn13/ADRM1"/>
</dbReference>
<dbReference type="GO" id="GO:0008541">
    <property type="term" value="C:proteasome regulatory particle, lid subcomplex"/>
    <property type="evidence" value="ECO:0007669"/>
    <property type="project" value="TreeGrafter"/>
</dbReference>
<dbReference type="InterPro" id="IPR044868">
    <property type="entry name" value="Rpn13/ADRM1_Pru"/>
</dbReference>
<keyword evidence="6" id="KW-0539">Nucleus</keyword>
<feature type="domain" description="Pru" evidence="11">
    <location>
        <begin position="1"/>
        <end position="114"/>
    </location>
</feature>
<keyword evidence="5" id="KW-0647">Proteasome</keyword>
<dbReference type="InterPro" id="IPR038633">
    <property type="entry name" value="Rpn13/ADRM1_Pru_sf"/>
</dbReference>
<dbReference type="PANTHER" id="PTHR12225:SF0">
    <property type="entry name" value="PROTEASOMAL UBIQUITIN RECEPTOR ADRM1"/>
    <property type="match status" value="1"/>
</dbReference>
<evidence type="ECO:0000256" key="6">
    <source>
        <dbReference type="ARBA" id="ARBA00023242"/>
    </source>
</evidence>
<feature type="compositionally biased region" description="Polar residues" evidence="9">
    <location>
        <begin position="181"/>
        <end position="218"/>
    </location>
</feature>
<comment type="function">
    <text evidence="7">May function as a proteasomal ubiquitin receptor. May promote the deubiquitinating activity associated with the 26S proteasome.</text>
</comment>
<gene>
    <name evidence="12" type="ORF">g.1954</name>
</gene>
<dbReference type="AlphaFoldDB" id="A0A1B6EWA0"/>
<evidence type="ECO:0000256" key="5">
    <source>
        <dbReference type="ARBA" id="ARBA00022942"/>
    </source>
</evidence>
<evidence type="ECO:0000256" key="3">
    <source>
        <dbReference type="ARBA" id="ARBA00009216"/>
    </source>
</evidence>
<evidence type="ECO:0000256" key="7">
    <source>
        <dbReference type="ARBA" id="ARBA00054744"/>
    </source>
</evidence>
<dbReference type="GO" id="GO:0070628">
    <property type="term" value="F:proteasome binding"/>
    <property type="evidence" value="ECO:0007669"/>
    <property type="project" value="TreeGrafter"/>
</dbReference>
<proteinExistence type="inferred from homology"/>
<dbReference type="InterPro" id="IPR032368">
    <property type="entry name" value="RPN13_DEUBAD"/>
</dbReference>
<evidence type="ECO:0000256" key="2">
    <source>
        <dbReference type="ARBA" id="ARBA00004496"/>
    </source>
</evidence>
<dbReference type="GO" id="GO:0005634">
    <property type="term" value="C:nucleus"/>
    <property type="evidence" value="ECO:0007669"/>
    <property type="project" value="UniProtKB-SubCell"/>
</dbReference>
<dbReference type="Gene3D" id="1.10.2020.20">
    <property type="match status" value="1"/>
</dbReference>
<dbReference type="FunFam" id="2.30.29.70:FF:000001">
    <property type="entry name" value="Proteasomal ubiquitin receptor ADRM1"/>
    <property type="match status" value="1"/>
</dbReference>
<dbReference type="Pfam" id="PF04683">
    <property type="entry name" value="Rpn13_ADRM1_Pru"/>
    <property type="match status" value="1"/>
</dbReference>
<sequence length="366" mass="40150">GGNKHLIEVKAGKMIFKGKMVHADKRKGLIYVYRSEDGLIHFCWKDRSNGKVDDDLIVFPDDCEFAKVTKCQENSRIYSLNFKSSRRLLFWLQEPKSDKDDEICKKINQCLNNPSSITVPGTFSGSGLANIARENTDFHALLNNMSHSQLMQLFSGQVGNLGSLVGSSNSSTISSIMDNLRGNSSVPTTPSVTPASVQSSGMSTPKTSNTPIASSEKTSQSNSSANNDSQIRLADLQNFLQNIQSSDSKDAKESSFKVDLVSSFHLDSLGEFLKKPEVKMHLKSFLPPEEMEEADICATVISPQFQQALSQFCNALQSGQLGPVIAKMDMGVDAVLAANRGNLKEFIKALESLDSKPKNETEHKND</sequence>
<evidence type="ECO:0000259" key="11">
    <source>
        <dbReference type="PROSITE" id="PS51917"/>
    </source>
</evidence>
<keyword evidence="4" id="KW-0963">Cytoplasm</keyword>
<dbReference type="GO" id="GO:0005737">
    <property type="term" value="C:cytoplasm"/>
    <property type="evidence" value="ECO:0007669"/>
    <property type="project" value="UniProtKB-SubCell"/>
</dbReference>
<dbReference type="PROSITE" id="PS51916">
    <property type="entry name" value="DEUBAD"/>
    <property type="match status" value="1"/>
</dbReference>
<protein>
    <recommendedName>
        <fullName evidence="8">Proteasomal ubiquitin receptor ADRM1 homolog</fullName>
    </recommendedName>
</protein>
<evidence type="ECO:0000256" key="9">
    <source>
        <dbReference type="SAM" id="MobiDB-lite"/>
    </source>
</evidence>
<dbReference type="Pfam" id="PF16550">
    <property type="entry name" value="RPN13_C"/>
    <property type="match status" value="1"/>
</dbReference>
<dbReference type="EMBL" id="GECZ01027581">
    <property type="protein sequence ID" value="JAS42188.1"/>
    <property type="molecule type" value="Transcribed_RNA"/>
</dbReference>
<dbReference type="InterPro" id="IPR038108">
    <property type="entry name" value="RPN13_DEUBAD_sf"/>
</dbReference>
<feature type="non-terminal residue" evidence="12">
    <location>
        <position position="1"/>
    </location>
</feature>
<dbReference type="PANTHER" id="PTHR12225">
    <property type="entry name" value="ADHESION REGULATING MOLECULE 1 110 KDA CELL MEMBRANE GLYCOPROTEIN"/>
    <property type="match status" value="1"/>
</dbReference>
<evidence type="ECO:0000256" key="1">
    <source>
        <dbReference type="ARBA" id="ARBA00004123"/>
    </source>
</evidence>
<dbReference type="PROSITE" id="PS51917">
    <property type="entry name" value="PRU"/>
    <property type="match status" value="1"/>
</dbReference>
<organism evidence="12">
    <name type="scientific">Cuerna arida</name>
    <dbReference type="NCBI Taxonomy" id="1464854"/>
    <lineage>
        <taxon>Eukaryota</taxon>
        <taxon>Metazoa</taxon>
        <taxon>Ecdysozoa</taxon>
        <taxon>Arthropoda</taxon>
        <taxon>Hexapoda</taxon>
        <taxon>Insecta</taxon>
        <taxon>Pterygota</taxon>
        <taxon>Neoptera</taxon>
        <taxon>Paraneoptera</taxon>
        <taxon>Hemiptera</taxon>
        <taxon>Auchenorrhyncha</taxon>
        <taxon>Membracoidea</taxon>
        <taxon>Cicadellidae</taxon>
        <taxon>Cicadellinae</taxon>
        <taxon>Proconiini</taxon>
        <taxon>Cuerna</taxon>
    </lineage>
</organism>
<comment type="subcellular location">
    <subcellularLocation>
        <location evidence="2">Cytoplasm</location>
    </subcellularLocation>
    <subcellularLocation>
        <location evidence="1">Nucleus</location>
    </subcellularLocation>
</comment>
<dbReference type="Gene3D" id="2.30.29.70">
    <property type="entry name" value="Proteasomal ubiquitin receptor Rpn13/ADRM1"/>
    <property type="match status" value="1"/>
</dbReference>
<evidence type="ECO:0000256" key="8">
    <source>
        <dbReference type="ARBA" id="ARBA00070663"/>
    </source>
</evidence>
<feature type="domain" description="DEUBAD" evidence="10">
    <location>
        <begin position="251"/>
        <end position="360"/>
    </location>
</feature>
<evidence type="ECO:0000256" key="4">
    <source>
        <dbReference type="ARBA" id="ARBA00022490"/>
    </source>
</evidence>
<accession>A0A1B6EWA0</accession>
<feature type="region of interest" description="Disordered" evidence="9">
    <location>
        <begin position="176"/>
        <end position="227"/>
    </location>
</feature>